<dbReference type="AlphaFoldDB" id="A0A9P9FS23"/>
<organism evidence="2 3">
    <name type="scientific">Dactylonectria macrodidyma</name>
    <dbReference type="NCBI Taxonomy" id="307937"/>
    <lineage>
        <taxon>Eukaryota</taxon>
        <taxon>Fungi</taxon>
        <taxon>Dikarya</taxon>
        <taxon>Ascomycota</taxon>
        <taxon>Pezizomycotina</taxon>
        <taxon>Sordariomycetes</taxon>
        <taxon>Hypocreomycetidae</taxon>
        <taxon>Hypocreales</taxon>
        <taxon>Nectriaceae</taxon>
        <taxon>Dactylonectria</taxon>
    </lineage>
</organism>
<proteinExistence type="predicted"/>
<accession>A0A9P9FS23</accession>
<dbReference type="EMBL" id="JAGMUV010000002">
    <property type="protein sequence ID" value="KAH7171539.1"/>
    <property type="molecule type" value="Genomic_DNA"/>
</dbReference>
<keyword evidence="3" id="KW-1185">Reference proteome</keyword>
<evidence type="ECO:0000313" key="2">
    <source>
        <dbReference type="EMBL" id="KAH7171539.1"/>
    </source>
</evidence>
<evidence type="ECO:0000313" key="3">
    <source>
        <dbReference type="Proteomes" id="UP000738349"/>
    </source>
</evidence>
<sequence>MAATVLLLSSLSFSHVPTPLVSLCPNSSSPKSPHESPLRRVARPSPSHYQKQINACFFFSFFLAIVHNIRIGACKKGPHTLFSFAKSFTSFTRHLPYTRASATLTRNRKPG</sequence>
<name>A0A9P9FS23_9HYPO</name>
<reference evidence="2" key="1">
    <citation type="journal article" date="2021" name="Nat. Commun.">
        <title>Genetic determinants of endophytism in the Arabidopsis root mycobiome.</title>
        <authorList>
            <person name="Mesny F."/>
            <person name="Miyauchi S."/>
            <person name="Thiergart T."/>
            <person name="Pickel B."/>
            <person name="Atanasova L."/>
            <person name="Karlsson M."/>
            <person name="Huettel B."/>
            <person name="Barry K.W."/>
            <person name="Haridas S."/>
            <person name="Chen C."/>
            <person name="Bauer D."/>
            <person name="Andreopoulos W."/>
            <person name="Pangilinan J."/>
            <person name="LaButti K."/>
            <person name="Riley R."/>
            <person name="Lipzen A."/>
            <person name="Clum A."/>
            <person name="Drula E."/>
            <person name="Henrissat B."/>
            <person name="Kohler A."/>
            <person name="Grigoriev I.V."/>
            <person name="Martin F.M."/>
            <person name="Hacquard S."/>
        </authorList>
    </citation>
    <scope>NUCLEOTIDE SEQUENCE</scope>
    <source>
        <strain evidence="2">MPI-CAGE-AT-0147</strain>
    </source>
</reference>
<feature type="region of interest" description="Disordered" evidence="1">
    <location>
        <begin position="25"/>
        <end position="45"/>
    </location>
</feature>
<comment type="caution">
    <text evidence="2">The sequence shown here is derived from an EMBL/GenBank/DDBJ whole genome shotgun (WGS) entry which is preliminary data.</text>
</comment>
<gene>
    <name evidence="2" type="ORF">EDB81DRAFT_200673</name>
</gene>
<evidence type="ECO:0000256" key="1">
    <source>
        <dbReference type="SAM" id="MobiDB-lite"/>
    </source>
</evidence>
<protein>
    <submittedName>
        <fullName evidence="2">Uncharacterized protein</fullName>
    </submittedName>
</protein>
<dbReference type="Proteomes" id="UP000738349">
    <property type="component" value="Unassembled WGS sequence"/>
</dbReference>